<proteinExistence type="predicted"/>
<reference evidence="1 2" key="1">
    <citation type="submission" date="2022-10" db="EMBL/GenBank/DDBJ databases">
        <title>paucibacter sp. hw8 Genome sequencing.</title>
        <authorList>
            <person name="Park S."/>
        </authorList>
    </citation>
    <scope>NUCLEOTIDE SEQUENCE [LARGE SCALE GENOMIC DNA]</scope>
    <source>
        <strain evidence="2">hw8</strain>
    </source>
</reference>
<evidence type="ECO:0000313" key="2">
    <source>
        <dbReference type="Proteomes" id="UP001219862"/>
    </source>
</evidence>
<accession>A0ABT5KVP5</accession>
<dbReference type="RefSeq" id="WP_273597010.1">
    <property type="nucleotide sequence ID" value="NZ_JAQQXS010000009.1"/>
</dbReference>
<organism evidence="1 2">
    <name type="scientific">Roseateles koreensis</name>
    <dbReference type="NCBI Taxonomy" id="2987526"/>
    <lineage>
        <taxon>Bacteria</taxon>
        <taxon>Pseudomonadati</taxon>
        <taxon>Pseudomonadota</taxon>
        <taxon>Betaproteobacteria</taxon>
        <taxon>Burkholderiales</taxon>
        <taxon>Sphaerotilaceae</taxon>
        <taxon>Roseateles</taxon>
    </lineage>
</organism>
<sequence>MTPFQLFILRLRRTRIVVGFCSALVCSVAIGKPRLEQLEPDSPLRSIPGDAVKAFRDSKYLWIEYCPDNTCDVIRTSAKVDIDAFASLASAYYFYFSRYEYLKQWQSDVGLGHKIDKKLISLARQEECSGLAGKDLARCRLTGLERQSGLQILFIRYDEQSRSKLRIPTKEALQ</sequence>
<keyword evidence="2" id="KW-1185">Reference proteome</keyword>
<dbReference type="EMBL" id="JAQQXS010000009">
    <property type="protein sequence ID" value="MDC8785901.1"/>
    <property type="molecule type" value="Genomic_DNA"/>
</dbReference>
<name>A0ABT5KVP5_9BURK</name>
<dbReference type="Proteomes" id="UP001219862">
    <property type="component" value="Unassembled WGS sequence"/>
</dbReference>
<evidence type="ECO:0000313" key="1">
    <source>
        <dbReference type="EMBL" id="MDC8785901.1"/>
    </source>
</evidence>
<protein>
    <submittedName>
        <fullName evidence="1">Uncharacterized protein</fullName>
    </submittedName>
</protein>
<comment type="caution">
    <text evidence="1">The sequence shown here is derived from an EMBL/GenBank/DDBJ whole genome shotgun (WGS) entry which is preliminary data.</text>
</comment>
<gene>
    <name evidence="1" type="ORF">PRZ01_11935</name>
</gene>